<dbReference type="GO" id="GO:0003676">
    <property type="term" value="F:nucleic acid binding"/>
    <property type="evidence" value="ECO:0007669"/>
    <property type="project" value="InterPro"/>
</dbReference>
<dbReference type="Pfam" id="PF13966">
    <property type="entry name" value="zf-RVT"/>
    <property type="match status" value="1"/>
</dbReference>
<dbReference type="CDD" id="cd06222">
    <property type="entry name" value="RNase_H_like"/>
    <property type="match status" value="1"/>
</dbReference>
<dbReference type="AlphaFoldDB" id="A0A2C9V9B4"/>
<dbReference type="GO" id="GO:0004523">
    <property type="term" value="F:RNA-DNA hybrid ribonuclease activity"/>
    <property type="evidence" value="ECO:0007669"/>
    <property type="project" value="InterPro"/>
</dbReference>
<evidence type="ECO:0000259" key="2">
    <source>
        <dbReference type="Pfam" id="PF13966"/>
    </source>
</evidence>
<reference evidence="3" key="1">
    <citation type="submission" date="2016-02" db="EMBL/GenBank/DDBJ databases">
        <title>WGS assembly of Manihot esculenta.</title>
        <authorList>
            <person name="Bredeson J.V."/>
            <person name="Prochnik S.E."/>
            <person name="Lyons J.B."/>
            <person name="Schmutz J."/>
            <person name="Grimwood J."/>
            <person name="Vrebalov J."/>
            <person name="Bart R.S."/>
            <person name="Amuge T."/>
            <person name="Ferguson M.E."/>
            <person name="Green R."/>
            <person name="Putnam N."/>
            <person name="Stites J."/>
            <person name="Rounsley S."/>
            <person name="Rokhsar D.S."/>
        </authorList>
    </citation>
    <scope>NUCLEOTIDE SEQUENCE [LARGE SCALE GENOMIC DNA]</scope>
    <source>
        <tissue evidence="3">Leaf</tissue>
    </source>
</reference>
<evidence type="ECO:0000259" key="1">
    <source>
        <dbReference type="Pfam" id="PF13456"/>
    </source>
</evidence>
<dbReference type="InterPro" id="IPR053151">
    <property type="entry name" value="RNase_H-like"/>
</dbReference>
<dbReference type="PANTHER" id="PTHR47723">
    <property type="entry name" value="OS05G0353850 PROTEIN"/>
    <property type="match status" value="1"/>
</dbReference>
<organism evidence="3">
    <name type="scientific">Manihot esculenta</name>
    <name type="common">Cassava</name>
    <name type="synonym">Jatropha manihot</name>
    <dbReference type="NCBI Taxonomy" id="3983"/>
    <lineage>
        <taxon>Eukaryota</taxon>
        <taxon>Viridiplantae</taxon>
        <taxon>Streptophyta</taxon>
        <taxon>Embryophyta</taxon>
        <taxon>Tracheophyta</taxon>
        <taxon>Spermatophyta</taxon>
        <taxon>Magnoliopsida</taxon>
        <taxon>eudicotyledons</taxon>
        <taxon>Gunneridae</taxon>
        <taxon>Pentapetalae</taxon>
        <taxon>rosids</taxon>
        <taxon>fabids</taxon>
        <taxon>Malpighiales</taxon>
        <taxon>Euphorbiaceae</taxon>
        <taxon>Crotonoideae</taxon>
        <taxon>Manihoteae</taxon>
        <taxon>Manihot</taxon>
    </lineage>
</organism>
<name>A0A2C9V9B4_MANES</name>
<feature type="domain" description="Reverse transcriptase zinc-binding" evidence="2">
    <location>
        <begin position="1"/>
        <end position="43"/>
    </location>
</feature>
<feature type="domain" description="RNase H type-1" evidence="1">
    <location>
        <begin position="44"/>
        <end position="130"/>
    </location>
</feature>
<proteinExistence type="predicted"/>
<dbReference type="PANTHER" id="PTHR47723:SF19">
    <property type="entry name" value="POLYNUCLEOTIDYL TRANSFERASE, RIBONUCLEASE H-LIKE SUPERFAMILY PROTEIN"/>
    <property type="match status" value="1"/>
</dbReference>
<gene>
    <name evidence="3" type="ORF">MANES_09G094400</name>
</gene>
<dbReference type="InterPro" id="IPR002156">
    <property type="entry name" value="RNaseH_domain"/>
</dbReference>
<dbReference type="EMBL" id="CM004395">
    <property type="protein sequence ID" value="OAY41349.1"/>
    <property type="molecule type" value="Genomic_DNA"/>
</dbReference>
<dbReference type="Pfam" id="PF13456">
    <property type="entry name" value="RVT_3"/>
    <property type="match status" value="1"/>
</dbReference>
<accession>A0A2C9V9B4</accession>
<evidence type="ECO:0000313" key="3">
    <source>
        <dbReference type="EMBL" id="OAY41349.1"/>
    </source>
</evidence>
<dbReference type="InterPro" id="IPR044730">
    <property type="entry name" value="RNase_H-like_dom_plant"/>
</dbReference>
<protein>
    <recommendedName>
        <fullName evidence="4">RNase H type-1 domain-containing protein</fullName>
    </recommendedName>
</protein>
<evidence type="ECO:0008006" key="4">
    <source>
        <dbReference type="Google" id="ProtNLM"/>
    </source>
</evidence>
<sequence>MWRAYSNCLPTRTNLRDRHIQLEVHCVLCNDAKASLEYLFSQTTKISYPFFAETLTFKEALSWTKNNGYSNVIFESYSLSLIQAIKENLSSLSYSRAIISNCVSLLSELSNCYVVFVCRSANTVTHTLATYEDSQSGL</sequence>
<dbReference type="InterPro" id="IPR026960">
    <property type="entry name" value="RVT-Znf"/>
</dbReference>